<accession>A0ABY7F1R9</accession>
<feature type="compositionally biased region" description="Basic and acidic residues" evidence="1">
    <location>
        <begin position="351"/>
        <end position="380"/>
    </location>
</feature>
<organism evidence="3 4">
    <name type="scientific">Mya arenaria</name>
    <name type="common">Soft-shell clam</name>
    <dbReference type="NCBI Taxonomy" id="6604"/>
    <lineage>
        <taxon>Eukaryota</taxon>
        <taxon>Metazoa</taxon>
        <taxon>Spiralia</taxon>
        <taxon>Lophotrochozoa</taxon>
        <taxon>Mollusca</taxon>
        <taxon>Bivalvia</taxon>
        <taxon>Autobranchia</taxon>
        <taxon>Heteroconchia</taxon>
        <taxon>Euheterodonta</taxon>
        <taxon>Imparidentia</taxon>
        <taxon>Neoheterodontei</taxon>
        <taxon>Myida</taxon>
        <taxon>Myoidea</taxon>
        <taxon>Myidae</taxon>
        <taxon>Mya</taxon>
    </lineage>
</organism>
<feature type="compositionally biased region" description="Acidic residues" evidence="1">
    <location>
        <begin position="292"/>
        <end position="301"/>
    </location>
</feature>
<evidence type="ECO:0000256" key="1">
    <source>
        <dbReference type="SAM" id="MobiDB-lite"/>
    </source>
</evidence>
<dbReference type="SUPFAM" id="SSF89837">
    <property type="entry name" value="Doublecortin (DC)"/>
    <property type="match status" value="1"/>
</dbReference>
<feature type="compositionally biased region" description="Basic and acidic residues" evidence="1">
    <location>
        <begin position="279"/>
        <end position="290"/>
    </location>
</feature>
<dbReference type="SMART" id="SM00015">
    <property type="entry name" value="IQ"/>
    <property type="match status" value="8"/>
</dbReference>
<dbReference type="PANTHER" id="PTHR10699">
    <property type="entry name" value="NEUROMODULIN"/>
    <property type="match status" value="1"/>
</dbReference>
<feature type="compositionally biased region" description="Polar residues" evidence="1">
    <location>
        <begin position="249"/>
        <end position="260"/>
    </location>
</feature>
<dbReference type="Pfam" id="PF03607">
    <property type="entry name" value="DCX"/>
    <property type="match status" value="1"/>
</dbReference>
<dbReference type="PANTHER" id="PTHR10699:SF11">
    <property type="entry name" value="IGLOO, ISOFORM A"/>
    <property type="match status" value="1"/>
</dbReference>
<feature type="compositionally biased region" description="Basic residues" evidence="1">
    <location>
        <begin position="582"/>
        <end position="592"/>
    </location>
</feature>
<dbReference type="Proteomes" id="UP001164746">
    <property type="component" value="Chromosome 10"/>
</dbReference>
<keyword evidence="4" id="KW-1185">Reference proteome</keyword>
<dbReference type="InterPro" id="IPR000048">
    <property type="entry name" value="IQ_motif_EF-hand-BS"/>
</dbReference>
<feature type="domain" description="Doublecortin" evidence="2">
    <location>
        <begin position="24"/>
        <end position="105"/>
    </location>
</feature>
<feature type="compositionally biased region" description="Polar residues" evidence="1">
    <location>
        <begin position="390"/>
        <end position="401"/>
    </location>
</feature>
<feature type="compositionally biased region" description="Basic and acidic residues" evidence="1">
    <location>
        <begin position="546"/>
        <end position="569"/>
    </location>
</feature>
<feature type="compositionally biased region" description="Polar residues" evidence="1">
    <location>
        <begin position="216"/>
        <end position="228"/>
    </location>
</feature>
<dbReference type="SUPFAM" id="SSF52540">
    <property type="entry name" value="P-loop containing nucleoside triphosphate hydrolases"/>
    <property type="match status" value="2"/>
</dbReference>
<dbReference type="Gene3D" id="3.10.20.230">
    <property type="entry name" value="Doublecortin domain"/>
    <property type="match status" value="1"/>
</dbReference>
<reference evidence="3" key="1">
    <citation type="submission" date="2022-11" db="EMBL/GenBank/DDBJ databases">
        <title>Centuries of genome instability and evolution in soft-shell clam transmissible cancer (bioRxiv).</title>
        <authorList>
            <person name="Hart S.F.M."/>
            <person name="Yonemitsu M.A."/>
            <person name="Giersch R.M."/>
            <person name="Beal B.F."/>
            <person name="Arriagada G."/>
            <person name="Davis B.W."/>
            <person name="Ostrander E.A."/>
            <person name="Goff S.P."/>
            <person name="Metzger M.J."/>
        </authorList>
    </citation>
    <scope>NUCLEOTIDE SEQUENCE</scope>
    <source>
        <strain evidence="3">MELC-2E11</strain>
        <tissue evidence="3">Siphon/mantle</tissue>
    </source>
</reference>
<dbReference type="EMBL" id="CP111021">
    <property type="protein sequence ID" value="WAR16130.1"/>
    <property type="molecule type" value="Genomic_DNA"/>
</dbReference>
<evidence type="ECO:0000259" key="2">
    <source>
        <dbReference type="PROSITE" id="PS50309"/>
    </source>
</evidence>
<gene>
    <name evidence="3" type="ORF">MAR_030724</name>
</gene>
<dbReference type="SMART" id="SM00537">
    <property type="entry name" value="DCX"/>
    <property type="match status" value="1"/>
</dbReference>
<dbReference type="PROSITE" id="PS50309">
    <property type="entry name" value="DC"/>
    <property type="match status" value="1"/>
</dbReference>
<dbReference type="InterPro" id="IPR027417">
    <property type="entry name" value="P-loop_NTPase"/>
</dbReference>
<evidence type="ECO:0000313" key="3">
    <source>
        <dbReference type="EMBL" id="WAR16130.1"/>
    </source>
</evidence>
<dbReference type="CDD" id="cd23767">
    <property type="entry name" value="IQCD"/>
    <property type="match status" value="6"/>
</dbReference>
<feature type="region of interest" description="Disordered" evidence="1">
    <location>
        <begin position="434"/>
        <end position="609"/>
    </location>
</feature>
<dbReference type="InterPro" id="IPR003533">
    <property type="entry name" value="Doublecortin_dom"/>
</dbReference>
<evidence type="ECO:0000313" key="4">
    <source>
        <dbReference type="Proteomes" id="UP001164746"/>
    </source>
</evidence>
<dbReference type="Gene3D" id="1.20.5.190">
    <property type="match status" value="4"/>
</dbReference>
<protein>
    <submittedName>
        <fullName evidence="3">ASPM-like protein</fullName>
    </submittedName>
</protein>
<feature type="compositionally biased region" description="Basic and acidic residues" evidence="1">
    <location>
        <begin position="597"/>
        <end position="609"/>
    </location>
</feature>
<dbReference type="InterPro" id="IPR036572">
    <property type="entry name" value="Doublecortin_dom_sf"/>
</dbReference>
<feature type="region of interest" description="Disordered" evidence="1">
    <location>
        <begin position="684"/>
        <end position="711"/>
    </location>
</feature>
<feature type="compositionally biased region" description="Basic and acidic residues" evidence="1">
    <location>
        <begin position="434"/>
        <end position="464"/>
    </location>
</feature>
<feature type="region of interest" description="Disordered" evidence="1">
    <location>
        <begin position="211"/>
        <end position="409"/>
    </location>
</feature>
<name>A0ABY7F1R9_MYAAR</name>
<feature type="compositionally biased region" description="Basic and acidic residues" evidence="1">
    <location>
        <begin position="498"/>
        <end position="522"/>
    </location>
</feature>
<dbReference type="PROSITE" id="PS50096">
    <property type="entry name" value="IQ"/>
    <property type="match status" value="8"/>
</dbReference>
<proteinExistence type="predicted"/>
<sequence>MSRSPMQYMPVETRNLKRSPNCIFYVNGDGFSKGSKFCISNRIKTLDGVKDELTQVLYKDKNQIGYVRNIYTPVGGTRLRSIQEFKDGQDYVAALNDKFQPIKISYYGQYQMPVHHATIPFNNCGDLEKIMIQIERERQVPQIKQMFKVLNYGGSPDNFIEINDCQELSQEEHVLLTFKREDKNKFHEYYLPQGKRNFTVAVSPRHGPAYNFPSFPDQSTPKGKSGSLNKHRVLPSIGSSSKHSEPASPFSNPPNSQGSSGVYRAKKQNNARGAQQVNETRETRTEKPIDQMEAETVDEEEIHTKEKTTPIPPGTELNKQPSKDLKHSAGNKKGKAKGSKDFENSENGNQTRDETETKNVDGDKLEREETPDDLKFKNVMDESQVEENMNESNVETNRPPMSTSPPHVPLVAEQDQSYEEAAAVKIQAGARGYMERKKFNARKEEMKREKESRARDNQTKDDQKAGAGEQKSGGGQKEGMNEDEAATKIQASFKGYKTRKEMNVKKQQVRDSDELGRQEKVAATKIQSNYRGYKVRKDYNKRKNMRNAETKQETDINANEKKDDDKDTADAAVKIQSSYRGYRTRKELKGKKTNQAETEKDSSKKYSDDEAAIKIQAGYRGYKTRKDYSKKKALNKTDNSKEEDAAATKIQANYKGYKERQKYHKEKEQEVEDEAASNVQAAFRGYKTRQEISKDSQLPDQAPTPRPDSAEINKAATKIQSNYRGYRTRKEFKDKKFTFCLLY</sequence>
<dbReference type="Pfam" id="PF00612">
    <property type="entry name" value="IQ"/>
    <property type="match status" value="8"/>
</dbReference>